<dbReference type="Proteomes" id="UP000326509">
    <property type="component" value="Unassembled WGS sequence"/>
</dbReference>
<feature type="chain" id="PRO_5023902292" evidence="1">
    <location>
        <begin position="22"/>
        <end position="488"/>
    </location>
</feature>
<protein>
    <submittedName>
        <fullName evidence="2">Uncharacterized protein</fullName>
    </submittedName>
</protein>
<reference evidence="2 3" key="1">
    <citation type="submission" date="2019-08" db="EMBL/GenBank/DDBJ databases">
        <title>Draft genome sequence of Ulvibacter marinus type strain NBRC 109484.</title>
        <authorList>
            <person name="Kawano K."/>
            <person name="Ushijima N."/>
            <person name="Kihara M."/>
            <person name="Itoh H."/>
        </authorList>
    </citation>
    <scope>NUCLEOTIDE SEQUENCE [LARGE SCALE GENOMIC DNA]</scope>
    <source>
        <strain evidence="2 3">NBRC 109484</strain>
    </source>
</reference>
<evidence type="ECO:0000313" key="2">
    <source>
        <dbReference type="EMBL" id="GER59726.1"/>
    </source>
</evidence>
<keyword evidence="3" id="KW-1185">Reference proteome</keyword>
<gene>
    <name evidence="2" type="ORF">ULMA_18340</name>
</gene>
<accession>A0A5J4IXQ8</accession>
<keyword evidence="1" id="KW-0732">Signal</keyword>
<name>A0A5J4IXQ8_9FLAO</name>
<evidence type="ECO:0000313" key="3">
    <source>
        <dbReference type="Proteomes" id="UP000326509"/>
    </source>
</evidence>
<dbReference type="RefSeq" id="WP_151674181.1">
    <property type="nucleotide sequence ID" value="NZ_BKCG01000004.1"/>
</dbReference>
<dbReference type="AlphaFoldDB" id="A0A5J4IXQ8"/>
<sequence>MNKLIVLKYRLVAAFAVLAVAAGFSQEKFVESFNAGDDMVVTVNTDYTNVIFETWNKDKVEVEAFIEGKDLTKDQKEQLFEAWDLNVLGNSRSVVVSSNSQGNWSRDNSVAGLESLGGLDFLGPLLENALMPVLSATPELTETVLRGVSNVDFDYDEFKKDEEGYMKRFEKRMEKNFGKDFERDMEKWGKKLEAEYENRFGPEWEAEMEAWGEKFGKSMEAWGDQFGEDMEAWGENFGEDFGKQMEEMGRIIERNMGEGNGSSYSKTVTVDENGNTRTVIKSNNTKKLPAAKKTIIIRMPKNTKTEIKVRHGEIKMADAFNVKATLNHTPFTAERIDGGQTLINASYAPVVVKDWKFGTLYVKFVDVCNINNVGSIQLNANSSDVRVGAIDKEAFITGSFGALVIGTVSDDFKRLEIVLKNTDASITLPKTSFSFLFNGKKSTLKYPKSLELSANKQDDRVLVKGFNRAENANRNFLINADYSNLILQ</sequence>
<organism evidence="2 3">
    <name type="scientific">Patiriisocius marinus</name>
    <dbReference type="NCBI Taxonomy" id="1397112"/>
    <lineage>
        <taxon>Bacteria</taxon>
        <taxon>Pseudomonadati</taxon>
        <taxon>Bacteroidota</taxon>
        <taxon>Flavobacteriia</taxon>
        <taxon>Flavobacteriales</taxon>
        <taxon>Flavobacteriaceae</taxon>
        <taxon>Patiriisocius</taxon>
    </lineage>
</organism>
<proteinExistence type="predicted"/>
<comment type="caution">
    <text evidence="2">The sequence shown here is derived from an EMBL/GenBank/DDBJ whole genome shotgun (WGS) entry which is preliminary data.</text>
</comment>
<dbReference type="OrthoDB" id="1420424at2"/>
<feature type="signal peptide" evidence="1">
    <location>
        <begin position="1"/>
        <end position="21"/>
    </location>
</feature>
<evidence type="ECO:0000256" key="1">
    <source>
        <dbReference type="SAM" id="SignalP"/>
    </source>
</evidence>
<dbReference type="EMBL" id="BKCG01000004">
    <property type="protein sequence ID" value="GER59726.1"/>
    <property type="molecule type" value="Genomic_DNA"/>
</dbReference>